<gene>
    <name evidence="1" type="ORF">GCM10008960_29420</name>
</gene>
<name>A0ABQ2S7T2_9DEIO</name>
<comment type="caution">
    <text evidence="1">The sequence shown here is derived from an EMBL/GenBank/DDBJ whole genome shotgun (WGS) entry which is preliminary data.</text>
</comment>
<evidence type="ECO:0000313" key="2">
    <source>
        <dbReference type="Proteomes" id="UP000644548"/>
    </source>
</evidence>
<reference evidence="2" key="1">
    <citation type="journal article" date="2019" name="Int. J. Syst. Evol. Microbiol.">
        <title>The Global Catalogue of Microorganisms (GCM) 10K type strain sequencing project: providing services to taxonomists for standard genome sequencing and annotation.</title>
        <authorList>
            <consortium name="The Broad Institute Genomics Platform"/>
            <consortium name="The Broad Institute Genome Sequencing Center for Infectious Disease"/>
            <person name="Wu L."/>
            <person name="Ma J."/>
        </authorList>
    </citation>
    <scope>NUCLEOTIDE SEQUENCE [LARGE SCALE GENOMIC DNA]</scope>
    <source>
        <strain evidence="2">JCM 31405</strain>
    </source>
</reference>
<accession>A0ABQ2S7T2</accession>
<dbReference type="Proteomes" id="UP000644548">
    <property type="component" value="Unassembled WGS sequence"/>
</dbReference>
<keyword evidence="2" id="KW-1185">Reference proteome</keyword>
<proteinExistence type="predicted"/>
<protein>
    <submittedName>
        <fullName evidence="1">Uncharacterized protein</fullName>
    </submittedName>
</protein>
<dbReference type="EMBL" id="BMQN01000008">
    <property type="protein sequence ID" value="GGS00804.1"/>
    <property type="molecule type" value="Genomic_DNA"/>
</dbReference>
<dbReference type="RefSeq" id="WP_189073919.1">
    <property type="nucleotide sequence ID" value="NZ_BMQN01000008.1"/>
</dbReference>
<organism evidence="1 2">
    <name type="scientific">Deinococcus sedimenti</name>
    <dbReference type="NCBI Taxonomy" id="1867090"/>
    <lineage>
        <taxon>Bacteria</taxon>
        <taxon>Thermotogati</taxon>
        <taxon>Deinococcota</taxon>
        <taxon>Deinococci</taxon>
        <taxon>Deinococcales</taxon>
        <taxon>Deinococcaceae</taxon>
        <taxon>Deinococcus</taxon>
    </lineage>
</organism>
<evidence type="ECO:0000313" key="1">
    <source>
        <dbReference type="EMBL" id="GGS00804.1"/>
    </source>
</evidence>
<sequence>MNTPMHPTLTAVHVSPDLAHFSTHAGRTLTFAVPLLVSLQERGPEVDVHLSTPSGTHLHTFSAPSDSPALQVIARELLSEHHPLKPMPAVQAVTAAQPPVLIVEGQRGNREAVRAGSLTAPRLYLHWSGAAQLVDWGGTRRAYFIPPELVSEVRAALPHAQAVDVPAPGPDQWG</sequence>